<dbReference type="InterPro" id="IPR013520">
    <property type="entry name" value="Ribonucl_H"/>
</dbReference>
<organism evidence="5 6">
    <name type="scientific">Agitococcus lubricus</name>
    <dbReference type="NCBI Taxonomy" id="1077255"/>
    <lineage>
        <taxon>Bacteria</taxon>
        <taxon>Pseudomonadati</taxon>
        <taxon>Pseudomonadota</taxon>
        <taxon>Gammaproteobacteria</taxon>
        <taxon>Moraxellales</taxon>
        <taxon>Moraxellaceae</taxon>
        <taxon>Agitococcus</taxon>
    </lineage>
</organism>
<keyword evidence="1" id="KW-0540">Nuclease</keyword>
<dbReference type="AlphaFoldDB" id="A0A2T5IRU0"/>
<dbReference type="GO" id="GO:0008408">
    <property type="term" value="F:3'-5' exonuclease activity"/>
    <property type="evidence" value="ECO:0007669"/>
    <property type="project" value="TreeGrafter"/>
</dbReference>
<dbReference type="SMART" id="SM00479">
    <property type="entry name" value="EXOIII"/>
    <property type="match status" value="1"/>
</dbReference>
<dbReference type="Proteomes" id="UP000244223">
    <property type="component" value="Unassembled WGS sequence"/>
</dbReference>
<dbReference type="CDD" id="cd06127">
    <property type="entry name" value="DEDDh"/>
    <property type="match status" value="1"/>
</dbReference>
<evidence type="ECO:0000313" key="6">
    <source>
        <dbReference type="Proteomes" id="UP000244223"/>
    </source>
</evidence>
<keyword evidence="3" id="KW-0269">Exonuclease</keyword>
<accession>A0A2T5IRU0</accession>
<name>A0A2T5IRU0_9GAMM</name>
<comment type="caution">
    <text evidence="5">The sequence shown here is derived from an EMBL/GenBank/DDBJ whole genome shotgun (WGS) entry which is preliminary data.</text>
</comment>
<dbReference type="GO" id="GO:0006259">
    <property type="term" value="P:DNA metabolic process"/>
    <property type="evidence" value="ECO:0007669"/>
    <property type="project" value="UniProtKB-ARBA"/>
</dbReference>
<evidence type="ECO:0000313" key="5">
    <source>
        <dbReference type="EMBL" id="PTQ86555.1"/>
    </source>
</evidence>
<dbReference type="PANTHER" id="PTHR30231">
    <property type="entry name" value="DNA POLYMERASE III SUBUNIT EPSILON"/>
    <property type="match status" value="1"/>
</dbReference>
<gene>
    <name evidence="5" type="ORF">C8N29_1385</name>
</gene>
<dbReference type="RefSeq" id="WP_107867092.1">
    <property type="nucleotide sequence ID" value="NZ_QAON01000038.1"/>
</dbReference>
<feature type="domain" description="Exonuclease" evidence="4">
    <location>
        <begin position="2"/>
        <end position="171"/>
    </location>
</feature>
<dbReference type="InterPro" id="IPR012337">
    <property type="entry name" value="RNaseH-like_sf"/>
</dbReference>
<sequence length="228" mass="26226">MQAIIADTETTGLKEPVPVEIAYLDVSRLFSVPIRRFSFDPVFEYRQLFDPQKPIEFGAMATHHITNEDVAGYDPYTAFELPNVKYLIGHNIDFDYEVIKACGEQPEPKLICTLAIARYLYPELDSHKLTALLYALDMPYALDHAQHAHSALDDVWMTYHLLKIMLPKTQATTFEELYQFSEMARIPKIITFGKHNGQPIKSLPSDYKQWLLKQNDLDPYLRKALTAS</sequence>
<evidence type="ECO:0000259" key="4">
    <source>
        <dbReference type="SMART" id="SM00479"/>
    </source>
</evidence>
<dbReference type="OrthoDB" id="9803913at2"/>
<proteinExistence type="predicted"/>
<keyword evidence="6" id="KW-1185">Reference proteome</keyword>
<evidence type="ECO:0000256" key="1">
    <source>
        <dbReference type="ARBA" id="ARBA00022722"/>
    </source>
</evidence>
<keyword evidence="2" id="KW-0378">Hydrolase</keyword>
<dbReference type="PANTHER" id="PTHR30231:SF4">
    <property type="entry name" value="PROTEIN NEN2"/>
    <property type="match status" value="1"/>
</dbReference>
<evidence type="ECO:0000256" key="2">
    <source>
        <dbReference type="ARBA" id="ARBA00022801"/>
    </source>
</evidence>
<dbReference type="Pfam" id="PF00929">
    <property type="entry name" value="RNase_T"/>
    <property type="match status" value="1"/>
</dbReference>
<dbReference type="InterPro" id="IPR036397">
    <property type="entry name" value="RNaseH_sf"/>
</dbReference>
<dbReference type="GO" id="GO:0003676">
    <property type="term" value="F:nucleic acid binding"/>
    <property type="evidence" value="ECO:0007669"/>
    <property type="project" value="InterPro"/>
</dbReference>
<dbReference type="Gene3D" id="3.30.420.10">
    <property type="entry name" value="Ribonuclease H-like superfamily/Ribonuclease H"/>
    <property type="match status" value="1"/>
</dbReference>
<evidence type="ECO:0000256" key="3">
    <source>
        <dbReference type="ARBA" id="ARBA00022839"/>
    </source>
</evidence>
<dbReference type="EMBL" id="QAON01000038">
    <property type="protein sequence ID" value="PTQ86555.1"/>
    <property type="molecule type" value="Genomic_DNA"/>
</dbReference>
<dbReference type="SUPFAM" id="SSF53098">
    <property type="entry name" value="Ribonuclease H-like"/>
    <property type="match status" value="1"/>
</dbReference>
<reference evidence="5 6" key="1">
    <citation type="submission" date="2018-04" db="EMBL/GenBank/DDBJ databases">
        <title>Genomic Encyclopedia of Archaeal and Bacterial Type Strains, Phase II (KMG-II): from individual species to whole genera.</title>
        <authorList>
            <person name="Goeker M."/>
        </authorList>
    </citation>
    <scope>NUCLEOTIDE SEQUENCE [LARGE SCALE GENOMIC DNA]</scope>
    <source>
        <strain evidence="5 6">DSM 5822</strain>
    </source>
</reference>
<protein>
    <submittedName>
        <fullName evidence="5">Exodeoxyribonuclease X</fullName>
    </submittedName>
</protein>